<dbReference type="EMBL" id="FOOY01000024">
    <property type="protein sequence ID" value="SFG83889.1"/>
    <property type="molecule type" value="Genomic_DNA"/>
</dbReference>
<evidence type="ECO:0000259" key="4">
    <source>
        <dbReference type="PROSITE" id="PS51118"/>
    </source>
</evidence>
<dbReference type="InterPro" id="IPR036388">
    <property type="entry name" value="WH-like_DNA-bd_sf"/>
</dbReference>
<accession>A0A1I2V5Z7</accession>
<keyword evidence="2" id="KW-0238">DNA-binding</keyword>
<dbReference type="Pfam" id="PF01638">
    <property type="entry name" value="HxlR"/>
    <property type="match status" value="1"/>
</dbReference>
<dbReference type="Proteomes" id="UP000198752">
    <property type="component" value="Unassembled WGS sequence"/>
</dbReference>
<dbReference type="PROSITE" id="PS51118">
    <property type="entry name" value="HTH_HXLR"/>
    <property type="match status" value="1"/>
</dbReference>
<dbReference type="RefSeq" id="WP_093674250.1">
    <property type="nucleotide sequence ID" value="NZ_FOOY01000024.1"/>
</dbReference>
<evidence type="ECO:0000256" key="3">
    <source>
        <dbReference type="ARBA" id="ARBA00023163"/>
    </source>
</evidence>
<keyword evidence="6" id="KW-1185">Reference proteome</keyword>
<sequence length="111" mass="13139">MKKWSIDEGNCSISYTLSVAGGRWKWLILYKLFKNRVMRYGEIKKELPSITHKMLSQVLKELHSDDLIERIDYAQVPPKVEYQLNERGKSLIPILELMAEWGKENCPRFHM</sequence>
<name>A0A1I2V5Z7_9BACL</name>
<feature type="domain" description="HTH hxlR-type" evidence="4">
    <location>
        <begin position="11"/>
        <end position="110"/>
    </location>
</feature>
<reference evidence="6" key="1">
    <citation type="submission" date="2016-10" db="EMBL/GenBank/DDBJ databases">
        <authorList>
            <person name="Varghese N."/>
            <person name="Submissions S."/>
        </authorList>
    </citation>
    <scope>NUCLEOTIDE SEQUENCE [LARGE SCALE GENOMIC DNA]</scope>
    <source>
        <strain evidence="6">ATCC 700379</strain>
    </source>
</reference>
<dbReference type="Gene3D" id="1.10.10.10">
    <property type="entry name" value="Winged helix-like DNA-binding domain superfamily/Winged helix DNA-binding domain"/>
    <property type="match status" value="1"/>
</dbReference>
<dbReference type="GO" id="GO:0003677">
    <property type="term" value="F:DNA binding"/>
    <property type="evidence" value="ECO:0007669"/>
    <property type="project" value="UniProtKB-KW"/>
</dbReference>
<dbReference type="AlphaFoldDB" id="A0A1I2V5Z7"/>
<keyword evidence="3" id="KW-0804">Transcription</keyword>
<keyword evidence="1" id="KW-0805">Transcription regulation</keyword>
<evidence type="ECO:0000313" key="6">
    <source>
        <dbReference type="Proteomes" id="UP000198752"/>
    </source>
</evidence>
<dbReference type="STRING" id="269670.SAMN02982927_02943"/>
<evidence type="ECO:0000313" key="5">
    <source>
        <dbReference type="EMBL" id="SFG83889.1"/>
    </source>
</evidence>
<proteinExistence type="predicted"/>
<gene>
    <name evidence="5" type="ORF">SAMN02982927_02943</name>
</gene>
<dbReference type="PANTHER" id="PTHR33204">
    <property type="entry name" value="TRANSCRIPTIONAL REGULATOR, MARR FAMILY"/>
    <property type="match status" value="1"/>
</dbReference>
<protein>
    <submittedName>
        <fullName evidence="5">Transcriptional regulator, HxlR family</fullName>
    </submittedName>
</protein>
<dbReference type="InterPro" id="IPR002577">
    <property type="entry name" value="HTH_HxlR"/>
</dbReference>
<dbReference type="SUPFAM" id="SSF46785">
    <property type="entry name" value="Winged helix' DNA-binding domain"/>
    <property type="match status" value="1"/>
</dbReference>
<evidence type="ECO:0000256" key="1">
    <source>
        <dbReference type="ARBA" id="ARBA00023015"/>
    </source>
</evidence>
<dbReference type="PANTHER" id="PTHR33204:SF29">
    <property type="entry name" value="TRANSCRIPTIONAL REGULATOR"/>
    <property type="match status" value="1"/>
</dbReference>
<dbReference type="InterPro" id="IPR036390">
    <property type="entry name" value="WH_DNA-bd_sf"/>
</dbReference>
<evidence type="ECO:0000256" key="2">
    <source>
        <dbReference type="ARBA" id="ARBA00023125"/>
    </source>
</evidence>
<dbReference type="OrthoDB" id="9791143at2"/>
<organism evidence="5 6">
    <name type="scientific">Sporolactobacillus nakayamae</name>
    <dbReference type="NCBI Taxonomy" id="269670"/>
    <lineage>
        <taxon>Bacteria</taxon>
        <taxon>Bacillati</taxon>
        <taxon>Bacillota</taxon>
        <taxon>Bacilli</taxon>
        <taxon>Bacillales</taxon>
        <taxon>Sporolactobacillaceae</taxon>
        <taxon>Sporolactobacillus</taxon>
    </lineage>
</organism>